<dbReference type="GO" id="GO:0003899">
    <property type="term" value="F:DNA-directed RNA polymerase activity"/>
    <property type="evidence" value="ECO:0007669"/>
    <property type="project" value="InterPro"/>
</dbReference>
<dbReference type="PIRSF" id="PIRSF002811">
    <property type="entry name" value="DnaG"/>
    <property type="match status" value="1"/>
</dbReference>
<evidence type="ECO:0000256" key="13">
    <source>
        <dbReference type="SAM" id="MobiDB-lite"/>
    </source>
</evidence>
<dbReference type="SUPFAM" id="SSF56731">
    <property type="entry name" value="DNA primase core"/>
    <property type="match status" value="1"/>
</dbReference>
<dbReference type="SUPFAM" id="SSF57783">
    <property type="entry name" value="Zinc beta-ribbon"/>
    <property type="match status" value="1"/>
</dbReference>
<keyword evidence="1" id="KW-0240">DNA-directed RNA polymerase</keyword>
<dbReference type="PANTHER" id="PTHR30313">
    <property type="entry name" value="DNA PRIMASE"/>
    <property type="match status" value="1"/>
</dbReference>
<keyword evidence="9" id="KW-0460">Magnesium</keyword>
<dbReference type="InterPro" id="IPR019475">
    <property type="entry name" value="DNA_primase_DnaB-bd"/>
</dbReference>
<keyword evidence="7 12" id="KW-0863">Zinc-finger</keyword>
<dbReference type="InterPro" id="IPR006295">
    <property type="entry name" value="DNA_primase_DnaG"/>
</dbReference>
<dbReference type="Gene3D" id="3.40.1360.10">
    <property type="match status" value="1"/>
</dbReference>
<feature type="zinc finger region" description="CHC2-type" evidence="12">
    <location>
        <begin position="35"/>
        <end position="59"/>
    </location>
</feature>
<dbReference type="InterPro" id="IPR006171">
    <property type="entry name" value="TOPRIM_dom"/>
</dbReference>
<dbReference type="InterPro" id="IPR036977">
    <property type="entry name" value="DNA_primase_Znf_CHC2"/>
</dbReference>
<dbReference type="InterPro" id="IPR034151">
    <property type="entry name" value="TOPRIM_DnaG_bac"/>
</dbReference>
<organism evidence="15 16">
    <name type="scientific">Candidatus Kaiserbacteria bacterium RIFCSPLOWO2_01_FULL_54_24</name>
    <dbReference type="NCBI Taxonomy" id="1798515"/>
    <lineage>
        <taxon>Bacteria</taxon>
        <taxon>Candidatus Kaiseribacteriota</taxon>
    </lineage>
</organism>
<keyword evidence="6 12" id="KW-0479">Metal-binding</keyword>
<reference evidence="15 16" key="1">
    <citation type="journal article" date="2016" name="Nat. Commun.">
        <title>Thousands of microbial genomes shed light on interconnected biogeochemical processes in an aquifer system.</title>
        <authorList>
            <person name="Anantharaman K."/>
            <person name="Brown C.T."/>
            <person name="Hug L.A."/>
            <person name="Sharon I."/>
            <person name="Castelle C.J."/>
            <person name="Probst A.J."/>
            <person name="Thomas B.C."/>
            <person name="Singh A."/>
            <person name="Wilkins M.J."/>
            <person name="Karaoz U."/>
            <person name="Brodie E.L."/>
            <person name="Williams K.H."/>
            <person name="Hubbard S.S."/>
            <person name="Banfield J.F."/>
        </authorList>
    </citation>
    <scope>NUCLEOTIDE SEQUENCE [LARGE SCALE GENOMIC DNA]</scope>
</reference>
<sequence length="515" mass="56551">MSDTVQQIKDRLSIVDVVSQYVKLERSGTSLRARCPFHAERTPSFFVSPERGTYHCFGCNVGGDIFSFVQEIEGLDFKGALKVLAEKAGVKIVYEHSRSRGADKEEKDERDRLFELLETSTIFYTSRLNDAAKQYLKERGIAGATAKEFRLGLAGEGWNDLIDYLKGKKFSEKEMLEAGVARHSDRGGVSDKFRNRIMFPIADSAGRVVGFSGRIFPGTTSPSDSATGQVERTDGGFVPPKYMNSPETTLFHKSRILYGFDRAKLAIRKHNCAVLVEGQLDLLASHQAGWGNTVAVSGTAFTPEHATLIKRITDNLVIALDADEAGIKAAGRAARAALQIGLNVKVARLPSGLDPADLILKEGKDSWSKAMREAKDIVTFLLDVLQEHAKSTDNFRRSVEGIVLPYLADVSSPIAREQYVREIAKRLGVSEHSVSEALAKLPKTPLTDPSLRTGAHSSTGTPPAALTKDGSYGRAQHAFSILLWQKQLPKPQLDTEAYELELQESIGEDALKKLK</sequence>
<protein>
    <submittedName>
        <fullName evidence="15">DNA primase</fullName>
    </submittedName>
</protein>
<evidence type="ECO:0000313" key="16">
    <source>
        <dbReference type="Proteomes" id="UP000177215"/>
    </source>
</evidence>
<dbReference type="HAMAP" id="MF_00974">
    <property type="entry name" value="DNA_primase_DnaG"/>
    <property type="match status" value="1"/>
</dbReference>
<keyword evidence="8 12" id="KW-0862">Zinc</keyword>
<evidence type="ECO:0000256" key="6">
    <source>
        <dbReference type="ARBA" id="ARBA00022723"/>
    </source>
</evidence>
<dbReference type="PROSITE" id="PS50880">
    <property type="entry name" value="TOPRIM"/>
    <property type="match status" value="1"/>
</dbReference>
<evidence type="ECO:0000256" key="1">
    <source>
        <dbReference type="ARBA" id="ARBA00022478"/>
    </source>
</evidence>
<accession>A0A1F6ETE2</accession>
<evidence type="ECO:0000259" key="14">
    <source>
        <dbReference type="PROSITE" id="PS50880"/>
    </source>
</evidence>
<dbReference type="GO" id="GO:0008270">
    <property type="term" value="F:zinc ion binding"/>
    <property type="evidence" value="ECO:0007669"/>
    <property type="project" value="UniProtKB-KW"/>
</dbReference>
<feature type="domain" description="Toprim" evidence="14">
    <location>
        <begin position="271"/>
        <end position="354"/>
    </location>
</feature>
<keyword evidence="5" id="KW-0235">DNA replication</keyword>
<dbReference type="PANTHER" id="PTHR30313:SF2">
    <property type="entry name" value="DNA PRIMASE"/>
    <property type="match status" value="1"/>
</dbReference>
<evidence type="ECO:0000256" key="9">
    <source>
        <dbReference type="ARBA" id="ARBA00022842"/>
    </source>
</evidence>
<dbReference type="InterPro" id="IPR037068">
    <property type="entry name" value="DNA_primase_core_N_sf"/>
</dbReference>
<evidence type="ECO:0000256" key="3">
    <source>
        <dbReference type="ARBA" id="ARBA00022679"/>
    </source>
</evidence>
<dbReference type="InterPro" id="IPR013264">
    <property type="entry name" value="DNAG_N"/>
</dbReference>
<dbReference type="GO" id="GO:1990077">
    <property type="term" value="C:primosome complex"/>
    <property type="evidence" value="ECO:0007669"/>
    <property type="project" value="UniProtKB-KW"/>
</dbReference>
<dbReference type="Pfam" id="PF13155">
    <property type="entry name" value="Toprim_2"/>
    <property type="match status" value="1"/>
</dbReference>
<dbReference type="AlphaFoldDB" id="A0A1F6ETE2"/>
<dbReference type="GO" id="GO:0006269">
    <property type="term" value="P:DNA replication, synthesis of primer"/>
    <property type="evidence" value="ECO:0007669"/>
    <property type="project" value="UniProtKB-KW"/>
</dbReference>
<dbReference type="CDD" id="cd03364">
    <property type="entry name" value="TOPRIM_DnaG_primases"/>
    <property type="match status" value="1"/>
</dbReference>
<evidence type="ECO:0000256" key="4">
    <source>
        <dbReference type="ARBA" id="ARBA00022695"/>
    </source>
</evidence>
<dbReference type="InterPro" id="IPR002694">
    <property type="entry name" value="Znf_CHC2"/>
</dbReference>
<keyword evidence="10" id="KW-0238">DNA-binding</keyword>
<keyword evidence="4" id="KW-0548">Nucleotidyltransferase</keyword>
<dbReference type="Gene3D" id="3.90.580.10">
    <property type="entry name" value="Zinc finger, CHC2-type domain"/>
    <property type="match status" value="1"/>
</dbReference>
<dbReference type="Pfam" id="PF01807">
    <property type="entry name" value="Zn_ribbon_DnaG"/>
    <property type="match status" value="1"/>
</dbReference>
<dbReference type="Pfam" id="PF10410">
    <property type="entry name" value="DnaB_bind"/>
    <property type="match status" value="1"/>
</dbReference>
<feature type="non-terminal residue" evidence="15">
    <location>
        <position position="515"/>
    </location>
</feature>
<gene>
    <name evidence="15" type="ORF">A3B35_03530</name>
</gene>
<evidence type="ECO:0000256" key="11">
    <source>
        <dbReference type="ARBA" id="ARBA00023163"/>
    </source>
</evidence>
<evidence type="ECO:0000256" key="10">
    <source>
        <dbReference type="ARBA" id="ARBA00023125"/>
    </source>
</evidence>
<dbReference type="GO" id="GO:0000428">
    <property type="term" value="C:DNA-directed RNA polymerase complex"/>
    <property type="evidence" value="ECO:0007669"/>
    <property type="project" value="UniProtKB-KW"/>
</dbReference>
<dbReference type="Gene3D" id="3.90.980.10">
    <property type="entry name" value="DNA primase, catalytic core, N-terminal domain"/>
    <property type="match status" value="1"/>
</dbReference>
<evidence type="ECO:0000256" key="5">
    <source>
        <dbReference type="ARBA" id="ARBA00022705"/>
    </source>
</evidence>
<dbReference type="GO" id="GO:0003677">
    <property type="term" value="F:DNA binding"/>
    <property type="evidence" value="ECO:0007669"/>
    <property type="project" value="UniProtKB-KW"/>
</dbReference>
<dbReference type="InterPro" id="IPR050219">
    <property type="entry name" value="DnaG_primase"/>
</dbReference>
<dbReference type="SMART" id="SM00493">
    <property type="entry name" value="TOPRIM"/>
    <property type="match status" value="1"/>
</dbReference>
<keyword evidence="11" id="KW-0804">Transcription</keyword>
<dbReference type="NCBIfam" id="TIGR01391">
    <property type="entry name" value="dnaG"/>
    <property type="match status" value="1"/>
</dbReference>
<dbReference type="Pfam" id="PF08275">
    <property type="entry name" value="DNAG_N"/>
    <property type="match status" value="1"/>
</dbReference>
<feature type="region of interest" description="Disordered" evidence="13">
    <location>
        <begin position="442"/>
        <end position="470"/>
    </location>
</feature>
<dbReference type="InterPro" id="IPR030846">
    <property type="entry name" value="DnaG_bac"/>
</dbReference>
<dbReference type="EMBL" id="MFMC01000033">
    <property type="protein sequence ID" value="OGG76880.1"/>
    <property type="molecule type" value="Genomic_DNA"/>
</dbReference>
<evidence type="ECO:0000256" key="8">
    <source>
        <dbReference type="ARBA" id="ARBA00022833"/>
    </source>
</evidence>
<dbReference type="Proteomes" id="UP000177215">
    <property type="component" value="Unassembled WGS sequence"/>
</dbReference>
<comment type="cofactor">
    <cofactor evidence="12">
        <name>Zn(2+)</name>
        <dbReference type="ChEBI" id="CHEBI:29105"/>
    </cofactor>
    <text evidence="12">Binds 1 zinc ion per monomer.</text>
</comment>
<dbReference type="GO" id="GO:0005737">
    <property type="term" value="C:cytoplasm"/>
    <property type="evidence" value="ECO:0007669"/>
    <property type="project" value="TreeGrafter"/>
</dbReference>
<evidence type="ECO:0000313" key="15">
    <source>
        <dbReference type="EMBL" id="OGG76880.1"/>
    </source>
</evidence>
<dbReference type="SMART" id="SM00400">
    <property type="entry name" value="ZnF_CHCC"/>
    <property type="match status" value="1"/>
</dbReference>
<evidence type="ECO:0000256" key="2">
    <source>
        <dbReference type="ARBA" id="ARBA00022515"/>
    </source>
</evidence>
<name>A0A1F6ETE2_9BACT</name>
<evidence type="ECO:0000256" key="12">
    <source>
        <dbReference type="PIRSR" id="PIRSR002811-1"/>
    </source>
</evidence>
<evidence type="ECO:0000256" key="7">
    <source>
        <dbReference type="ARBA" id="ARBA00022771"/>
    </source>
</evidence>
<keyword evidence="3" id="KW-0808">Transferase</keyword>
<dbReference type="STRING" id="1798515.A3B35_03530"/>
<comment type="caution">
    <text evidence="15">The sequence shown here is derived from an EMBL/GenBank/DDBJ whole genome shotgun (WGS) entry which is preliminary data.</text>
</comment>
<dbReference type="FunFam" id="3.90.580.10:FF:000001">
    <property type="entry name" value="DNA primase"/>
    <property type="match status" value="1"/>
</dbReference>
<keyword evidence="2" id="KW-0639">Primosome</keyword>
<proteinExistence type="inferred from homology"/>